<dbReference type="PRINTS" id="PR00385">
    <property type="entry name" value="P450"/>
</dbReference>
<dbReference type="Gene3D" id="1.10.630.10">
    <property type="entry name" value="Cytochrome P450"/>
    <property type="match status" value="1"/>
</dbReference>
<sequence length="449" mass="48827">MTVPAGGDLYTVSWGRVLRGLRAGGPLEFLERTARLSQGALVRLELGPFRPLVVTHPDHVRHVLCDRATRYRRGTAMWKALSRLTGTGIAGEGPAWQVSRALWCRGLAGVSAQASTDGLGPWVACAVADLEQRVVAGQSVVDAETEMTRIVHRVINPVLFGSRIPQFQGDRLAAAVSVAFDSVLWRMAVPGLPSVVPVPGDREFRRATRTVKGILLPLVRRIRHEGGGGADLVSLLVDGTDGDGRRLTDEQVAQDIVALFVAGSESSALTLTWAWAALARHPEVAARVRAEADDALGSGPVRHAASRKLPYTRQVLAEVCRLYAVAWAVPRTAAAEDVIDGVRIPAGATVVLSPYLTHRLPEFWERPLRFDPGRFTKEGVRGRHPQAYLPFGDGPHQCVGQSFFLHEAALIIATMAHRFDITAMGRAEPRAAVALRPRHRVALRLTPRR</sequence>
<keyword evidence="5 6" id="KW-0349">Heme</keyword>
<comment type="similarity">
    <text evidence="2 6">Belongs to the cytochrome P450 family.</text>
</comment>
<evidence type="ECO:0000313" key="7">
    <source>
        <dbReference type="EMBL" id="MVO84968.1"/>
    </source>
</evidence>
<evidence type="ECO:0000313" key="8">
    <source>
        <dbReference type="Proteomes" id="UP000483802"/>
    </source>
</evidence>
<protein>
    <submittedName>
        <fullName evidence="7">Cytochrome P450</fullName>
    </submittedName>
</protein>
<dbReference type="RefSeq" id="WP_157165073.1">
    <property type="nucleotide sequence ID" value="NZ_WPNZ01000004.1"/>
</dbReference>
<evidence type="ECO:0000256" key="3">
    <source>
        <dbReference type="ARBA" id="ARBA00022723"/>
    </source>
</evidence>
<keyword evidence="4 5" id="KW-0408">Iron</keyword>
<proteinExistence type="inferred from homology"/>
<dbReference type="GO" id="GO:0005506">
    <property type="term" value="F:iron ion binding"/>
    <property type="evidence" value="ECO:0007669"/>
    <property type="project" value="InterPro"/>
</dbReference>
<keyword evidence="6" id="KW-0503">Monooxygenase</keyword>
<keyword evidence="8" id="KW-1185">Reference proteome</keyword>
<gene>
    <name evidence="7" type="ORF">GPA10_09380</name>
</gene>
<evidence type="ECO:0000256" key="5">
    <source>
        <dbReference type="PIRSR" id="PIRSR602403-1"/>
    </source>
</evidence>
<accession>A0A6L6WTZ4</accession>
<dbReference type="PROSITE" id="PS00086">
    <property type="entry name" value="CYTOCHROME_P450"/>
    <property type="match status" value="1"/>
</dbReference>
<dbReference type="PRINTS" id="PR00465">
    <property type="entry name" value="EP450IV"/>
</dbReference>
<dbReference type="GO" id="GO:0020037">
    <property type="term" value="F:heme binding"/>
    <property type="evidence" value="ECO:0007669"/>
    <property type="project" value="InterPro"/>
</dbReference>
<dbReference type="InterPro" id="IPR036396">
    <property type="entry name" value="Cyt_P450_sf"/>
</dbReference>
<evidence type="ECO:0000256" key="4">
    <source>
        <dbReference type="ARBA" id="ARBA00023004"/>
    </source>
</evidence>
<comment type="cofactor">
    <cofactor evidence="1 5">
        <name>heme</name>
        <dbReference type="ChEBI" id="CHEBI:30413"/>
    </cofactor>
</comment>
<organism evidence="7 8">
    <name type="scientific">Streptomyces typhae</name>
    <dbReference type="NCBI Taxonomy" id="2681492"/>
    <lineage>
        <taxon>Bacteria</taxon>
        <taxon>Bacillati</taxon>
        <taxon>Actinomycetota</taxon>
        <taxon>Actinomycetes</taxon>
        <taxon>Kitasatosporales</taxon>
        <taxon>Streptomycetaceae</taxon>
        <taxon>Streptomyces</taxon>
    </lineage>
</organism>
<evidence type="ECO:0000256" key="6">
    <source>
        <dbReference type="RuleBase" id="RU000461"/>
    </source>
</evidence>
<dbReference type="EMBL" id="WPNZ01000004">
    <property type="protein sequence ID" value="MVO84968.1"/>
    <property type="molecule type" value="Genomic_DNA"/>
</dbReference>
<dbReference type="PANTHER" id="PTHR24305:SF166">
    <property type="entry name" value="CYTOCHROME P450 12A4, MITOCHONDRIAL-RELATED"/>
    <property type="match status" value="1"/>
</dbReference>
<dbReference type="SUPFAM" id="SSF48264">
    <property type="entry name" value="Cytochrome P450"/>
    <property type="match status" value="1"/>
</dbReference>
<evidence type="ECO:0000256" key="1">
    <source>
        <dbReference type="ARBA" id="ARBA00001971"/>
    </source>
</evidence>
<keyword evidence="3 5" id="KW-0479">Metal-binding</keyword>
<dbReference type="InterPro" id="IPR050121">
    <property type="entry name" value="Cytochrome_P450_monoxygenase"/>
</dbReference>
<dbReference type="InterPro" id="IPR001128">
    <property type="entry name" value="Cyt_P450"/>
</dbReference>
<dbReference type="PANTHER" id="PTHR24305">
    <property type="entry name" value="CYTOCHROME P450"/>
    <property type="match status" value="1"/>
</dbReference>
<dbReference type="GO" id="GO:0004497">
    <property type="term" value="F:monooxygenase activity"/>
    <property type="evidence" value="ECO:0007669"/>
    <property type="project" value="UniProtKB-KW"/>
</dbReference>
<dbReference type="Proteomes" id="UP000483802">
    <property type="component" value="Unassembled WGS sequence"/>
</dbReference>
<keyword evidence="6" id="KW-0560">Oxidoreductase</keyword>
<dbReference type="GO" id="GO:0016705">
    <property type="term" value="F:oxidoreductase activity, acting on paired donors, with incorporation or reduction of molecular oxygen"/>
    <property type="evidence" value="ECO:0007669"/>
    <property type="project" value="InterPro"/>
</dbReference>
<dbReference type="Pfam" id="PF00067">
    <property type="entry name" value="p450"/>
    <property type="match status" value="1"/>
</dbReference>
<reference evidence="7 8" key="1">
    <citation type="submission" date="2019-11" db="EMBL/GenBank/DDBJ databases">
        <title>Streptomyces typhae sp. nov., a novel endophytic actinomycete isolated from the root of cattail pollen (Typha angustifolia L.).</title>
        <authorList>
            <person name="Peng C."/>
        </authorList>
    </citation>
    <scope>NUCLEOTIDE SEQUENCE [LARGE SCALE GENOMIC DNA]</scope>
    <source>
        <strain evidence="8">p1417</strain>
    </source>
</reference>
<name>A0A6L6WTZ4_9ACTN</name>
<dbReference type="InterPro" id="IPR002403">
    <property type="entry name" value="Cyt_P450_E_grp-IV"/>
</dbReference>
<comment type="caution">
    <text evidence="7">The sequence shown here is derived from an EMBL/GenBank/DDBJ whole genome shotgun (WGS) entry which is preliminary data.</text>
</comment>
<dbReference type="AlphaFoldDB" id="A0A6L6WTZ4"/>
<evidence type="ECO:0000256" key="2">
    <source>
        <dbReference type="ARBA" id="ARBA00010617"/>
    </source>
</evidence>
<feature type="binding site" description="axial binding residue" evidence="5">
    <location>
        <position position="398"/>
    </location>
    <ligand>
        <name>heme</name>
        <dbReference type="ChEBI" id="CHEBI:30413"/>
    </ligand>
    <ligandPart>
        <name>Fe</name>
        <dbReference type="ChEBI" id="CHEBI:18248"/>
    </ligandPart>
</feature>
<dbReference type="InterPro" id="IPR017972">
    <property type="entry name" value="Cyt_P450_CS"/>
</dbReference>